<dbReference type="GO" id="GO:0003700">
    <property type="term" value="F:DNA-binding transcription factor activity"/>
    <property type="evidence" value="ECO:0007669"/>
    <property type="project" value="TreeGrafter"/>
</dbReference>
<dbReference type="InterPro" id="IPR014757">
    <property type="entry name" value="Tscrpt_reg_IclR_C"/>
</dbReference>
<dbReference type="PROSITE" id="PS51078">
    <property type="entry name" value="ICLR_ED"/>
    <property type="match status" value="1"/>
</dbReference>
<proteinExistence type="predicted"/>
<dbReference type="InterPro" id="IPR029016">
    <property type="entry name" value="GAF-like_dom_sf"/>
</dbReference>
<dbReference type="Gene3D" id="3.30.450.40">
    <property type="match status" value="1"/>
</dbReference>
<comment type="caution">
    <text evidence="2">The sequence shown here is derived from an EMBL/GenBank/DDBJ whole genome shotgun (WGS) entry which is preliminary data.</text>
</comment>
<dbReference type="Pfam" id="PF01614">
    <property type="entry name" value="IclR_C"/>
    <property type="match status" value="1"/>
</dbReference>
<dbReference type="InterPro" id="IPR050707">
    <property type="entry name" value="HTH_MetabolicPath_Reg"/>
</dbReference>
<dbReference type="PANTHER" id="PTHR30136">
    <property type="entry name" value="HELIX-TURN-HELIX TRANSCRIPTIONAL REGULATOR, ICLR FAMILY"/>
    <property type="match status" value="1"/>
</dbReference>
<dbReference type="PANTHER" id="PTHR30136:SF24">
    <property type="entry name" value="HTH-TYPE TRANSCRIPTIONAL REPRESSOR ALLR"/>
    <property type="match status" value="1"/>
</dbReference>
<dbReference type="EMBL" id="VSSQ01065250">
    <property type="protein sequence ID" value="MPN18000.1"/>
    <property type="molecule type" value="Genomic_DNA"/>
</dbReference>
<dbReference type="GO" id="GO:0045892">
    <property type="term" value="P:negative regulation of DNA-templated transcription"/>
    <property type="evidence" value="ECO:0007669"/>
    <property type="project" value="TreeGrafter"/>
</dbReference>
<protein>
    <submittedName>
        <fullName evidence="2">Pectin degradation repressor protein KdgR</fullName>
    </submittedName>
</protein>
<evidence type="ECO:0000259" key="1">
    <source>
        <dbReference type="PROSITE" id="PS51078"/>
    </source>
</evidence>
<accession>A0A645FWF2</accession>
<dbReference type="SUPFAM" id="SSF55781">
    <property type="entry name" value="GAF domain-like"/>
    <property type="match status" value="1"/>
</dbReference>
<sequence>MGDIKLNVGVGKRKSIHSTATGKVLVSGFSDDKIRVMMEKVGMPRYTRNTITDIEIFIDQVHQVKENEYATDMQENEYDICCIATPVRDFRGHVVAAVSLSGLTNSITHKNNHQRFKDLAIKTARNISRELGYKTIGM</sequence>
<gene>
    <name evidence="2" type="primary">kdgR_39</name>
    <name evidence="2" type="ORF">SDC9_165358</name>
</gene>
<organism evidence="2">
    <name type="scientific">bioreactor metagenome</name>
    <dbReference type="NCBI Taxonomy" id="1076179"/>
    <lineage>
        <taxon>unclassified sequences</taxon>
        <taxon>metagenomes</taxon>
        <taxon>ecological metagenomes</taxon>
    </lineage>
</organism>
<dbReference type="AlphaFoldDB" id="A0A645FWF2"/>
<name>A0A645FWF2_9ZZZZ</name>
<reference evidence="2" key="1">
    <citation type="submission" date="2019-08" db="EMBL/GenBank/DDBJ databases">
        <authorList>
            <person name="Kucharzyk K."/>
            <person name="Murdoch R.W."/>
            <person name="Higgins S."/>
            <person name="Loffler F."/>
        </authorList>
    </citation>
    <scope>NUCLEOTIDE SEQUENCE</scope>
</reference>
<feature type="domain" description="IclR-ED" evidence="1">
    <location>
        <begin position="1"/>
        <end position="133"/>
    </location>
</feature>
<evidence type="ECO:0000313" key="2">
    <source>
        <dbReference type="EMBL" id="MPN18000.1"/>
    </source>
</evidence>
<dbReference type="GO" id="GO:0003677">
    <property type="term" value="F:DNA binding"/>
    <property type="evidence" value="ECO:0007669"/>
    <property type="project" value="TreeGrafter"/>
</dbReference>